<evidence type="ECO:0000256" key="8">
    <source>
        <dbReference type="ARBA" id="ARBA00023300"/>
    </source>
</evidence>
<dbReference type="GO" id="GO:0015977">
    <property type="term" value="P:carbon fixation"/>
    <property type="evidence" value="ECO:0007669"/>
    <property type="project" value="UniProtKB-UniRule"/>
</dbReference>
<comment type="subunit">
    <text evidence="10">Homotetramer.</text>
</comment>
<dbReference type="Gene3D" id="1.20.1440.90">
    <property type="entry name" value="Phosphoenolpyruvate/pyruvate domain"/>
    <property type="match status" value="1"/>
</dbReference>
<keyword evidence="8 10" id="KW-0120">Carbon dioxide fixation</keyword>
<evidence type="ECO:0000313" key="15">
    <source>
        <dbReference type="Proteomes" id="UP000092627"/>
    </source>
</evidence>
<dbReference type="EMBL" id="FLOC01000020">
    <property type="protein sequence ID" value="SBS35055.1"/>
    <property type="molecule type" value="Genomic_DNA"/>
</dbReference>
<dbReference type="AlphaFoldDB" id="A0A1A8TP51"/>
<evidence type="ECO:0000256" key="6">
    <source>
        <dbReference type="ARBA" id="ARBA00022842"/>
    </source>
</evidence>
<dbReference type="HAMAP" id="MF_00595">
    <property type="entry name" value="PEPcase_type1"/>
    <property type="match status" value="1"/>
</dbReference>
<protein>
    <recommendedName>
        <fullName evidence="5 10">Phosphoenolpyruvate carboxylase</fullName>
        <shortName evidence="10">PEPC</shortName>
        <shortName evidence="10">PEPCase</shortName>
        <ecNumber evidence="4 10">4.1.1.31</ecNumber>
    </recommendedName>
</protein>
<reference evidence="14 15" key="1">
    <citation type="submission" date="2016-06" db="EMBL/GenBank/DDBJ databases">
        <authorList>
            <person name="Kjaerup R.B."/>
            <person name="Dalgaard T.S."/>
            <person name="Juul-Madsen H.R."/>
        </authorList>
    </citation>
    <scope>NUCLEOTIDE SEQUENCE [LARGE SCALE GENOMIC DNA]</scope>
    <source>
        <strain evidence="14 15">CECT 5080</strain>
    </source>
</reference>
<name>A0A1A8TP51_9GAMM</name>
<evidence type="ECO:0000256" key="9">
    <source>
        <dbReference type="ARBA" id="ARBA00048995"/>
    </source>
</evidence>
<dbReference type="InterPro" id="IPR018129">
    <property type="entry name" value="PEP_COase_Lys_AS"/>
</dbReference>
<sequence>MTDRQASLRENVRLLGDCLGETMSNHLGERFLDTVENIRRLSKEGRQTGDSSALIEALEALDDQDIVPVARAFNQFLNLSNIAEQYHRVHRRRSNESKGIYKNPIGDLLTRLKAQNFSAEQMVEALRDQAIDLVLTAHPTEVVRRSLIRKYDNISTELEALDKDNILPLEQQKHVRRLNEIITQAWHTDEIREERPTPVDEAKWGFAVIEQSLWQALPQFFRQLDKQFKEHTGEERLPLDLAPIRFATWMGGDRDGNPNVTHKVTEEVVILARWKAADLYLKDLVELRAEFSMTDCNAALRERVGDSQQPYREIIRNLERKIEKTKAWAKAKLDGERVSDAGVMLDSKELMDDLVLCYQSLLDCGMKVIANGSVLDLIRRVATFGMTLVRLDVRQDSSKHIEALSAITRFYGLGDYAEWDEASRQAFLLAELNSKRPLIPTNDWQPEPMVAEVLSTFKTIASGYQNSFGSYVISMASSPSDVLAVALLLKESGVNFNMRIVPLFETLADLDNAEPTIEQLFSLPWYKSYINGHQEVMIGYSDSAKDAGQIAATWGQYRAQEALTNLCNKHGVHLTLFHGRGGTVGRGGGPAHVAILSQPPGSVQGSIRVTEQGEMIRFKFGIPDIAVRSLELYCSAVLESSMIPAQGPNEDWRALMDEMAEEGMNQYRSIVRGHEDFVPYFRTITPEQELAKLPLGSRPARRRSDGGVESLRAIPWIFAWMQIRMMLPAWLGAESALQQSIESGNLEKLREMHKNWPFFSAYLDMLDMVLAKAEPEIAEYYEKRLVPAELQGLGHLLRRKLDQVRELVKQIKQQERLIEDNKTIRQSIDVRNPYIDPLHYLQAELLHRSRLDGDNVAVNKALMITMAGIASGMQNTG</sequence>
<evidence type="ECO:0000256" key="4">
    <source>
        <dbReference type="ARBA" id="ARBA00012305"/>
    </source>
</evidence>
<evidence type="ECO:0000313" key="14">
    <source>
        <dbReference type="EMBL" id="SBS35055.1"/>
    </source>
</evidence>
<feature type="coiled-coil region" evidence="13">
    <location>
        <begin position="109"/>
        <end position="164"/>
    </location>
</feature>
<dbReference type="GO" id="GO:0000287">
    <property type="term" value="F:magnesium ion binding"/>
    <property type="evidence" value="ECO:0007669"/>
    <property type="project" value="UniProtKB-UniRule"/>
</dbReference>
<dbReference type="RefSeq" id="WP_067212234.1">
    <property type="nucleotide sequence ID" value="NZ_FLOC01000020.1"/>
</dbReference>
<dbReference type="PROSITE" id="PS00781">
    <property type="entry name" value="PEPCASE_1"/>
    <property type="match status" value="1"/>
</dbReference>
<feature type="active site" evidence="10 11">
    <location>
        <position position="138"/>
    </location>
</feature>
<dbReference type="InterPro" id="IPR022805">
    <property type="entry name" value="PEP_COase_bac/pln-type"/>
</dbReference>
<evidence type="ECO:0000256" key="13">
    <source>
        <dbReference type="SAM" id="Coils"/>
    </source>
</evidence>
<evidence type="ECO:0000256" key="7">
    <source>
        <dbReference type="ARBA" id="ARBA00023239"/>
    </source>
</evidence>
<dbReference type="PANTHER" id="PTHR30523:SF6">
    <property type="entry name" value="PHOSPHOENOLPYRUVATE CARBOXYLASE"/>
    <property type="match status" value="1"/>
</dbReference>
<comment type="cofactor">
    <cofactor evidence="1 10">
        <name>Mg(2+)</name>
        <dbReference type="ChEBI" id="CHEBI:18420"/>
    </cofactor>
</comment>
<evidence type="ECO:0000256" key="3">
    <source>
        <dbReference type="ARBA" id="ARBA00008346"/>
    </source>
</evidence>
<organism evidence="14 15">
    <name type="scientific">Marinomonas aquimarina</name>
    <dbReference type="NCBI Taxonomy" id="295068"/>
    <lineage>
        <taxon>Bacteria</taxon>
        <taxon>Pseudomonadati</taxon>
        <taxon>Pseudomonadota</taxon>
        <taxon>Gammaproteobacteria</taxon>
        <taxon>Oceanospirillales</taxon>
        <taxon>Oceanospirillaceae</taxon>
        <taxon>Marinomonas</taxon>
    </lineage>
</organism>
<evidence type="ECO:0000256" key="11">
    <source>
        <dbReference type="PROSITE-ProRule" id="PRU10111"/>
    </source>
</evidence>
<dbReference type="InterPro" id="IPR033129">
    <property type="entry name" value="PEPCASE_His_AS"/>
</dbReference>
<gene>
    <name evidence="10 14" type="primary">ppc</name>
    <name evidence="14" type="ORF">MAQ5080_03061</name>
</gene>
<keyword evidence="13" id="KW-0175">Coiled coil</keyword>
<comment type="function">
    <text evidence="2 10">Forms oxaloacetate, a four-carbon dicarboxylic acid source for the tricarboxylic acid cycle.</text>
</comment>
<dbReference type="STRING" id="295068.MAQ5080_03061"/>
<dbReference type="GO" id="GO:0005829">
    <property type="term" value="C:cytosol"/>
    <property type="evidence" value="ECO:0007669"/>
    <property type="project" value="TreeGrafter"/>
</dbReference>
<dbReference type="Proteomes" id="UP000092627">
    <property type="component" value="Unassembled WGS sequence"/>
</dbReference>
<dbReference type="InterPro" id="IPR015813">
    <property type="entry name" value="Pyrv/PenolPyrv_kinase-like_dom"/>
</dbReference>
<evidence type="ECO:0000256" key="5">
    <source>
        <dbReference type="ARBA" id="ARBA00022419"/>
    </source>
</evidence>
<dbReference type="GO" id="GO:0006099">
    <property type="term" value="P:tricarboxylic acid cycle"/>
    <property type="evidence" value="ECO:0007669"/>
    <property type="project" value="InterPro"/>
</dbReference>
<proteinExistence type="inferred from homology"/>
<dbReference type="InterPro" id="IPR021135">
    <property type="entry name" value="PEP_COase"/>
</dbReference>
<keyword evidence="6 10" id="KW-0460">Magnesium</keyword>
<dbReference type="GO" id="GO:0008964">
    <property type="term" value="F:phosphoenolpyruvate carboxylase activity"/>
    <property type="evidence" value="ECO:0007669"/>
    <property type="project" value="UniProtKB-UniRule"/>
</dbReference>
<dbReference type="PANTHER" id="PTHR30523">
    <property type="entry name" value="PHOSPHOENOLPYRUVATE CARBOXYLASE"/>
    <property type="match status" value="1"/>
</dbReference>
<accession>A0A1A8TP51</accession>
<keyword evidence="14" id="KW-0670">Pyruvate</keyword>
<evidence type="ECO:0000256" key="10">
    <source>
        <dbReference type="HAMAP-Rule" id="MF_00595"/>
    </source>
</evidence>
<comment type="similarity">
    <text evidence="3 10">Belongs to the PEPCase type 1 family.</text>
</comment>
<keyword evidence="7 10" id="KW-0456">Lyase</keyword>
<keyword evidence="15" id="KW-1185">Reference proteome</keyword>
<dbReference type="OrthoDB" id="9768133at2"/>
<evidence type="ECO:0000256" key="2">
    <source>
        <dbReference type="ARBA" id="ARBA00003670"/>
    </source>
</evidence>
<evidence type="ECO:0000256" key="1">
    <source>
        <dbReference type="ARBA" id="ARBA00001946"/>
    </source>
</evidence>
<evidence type="ECO:0000256" key="12">
    <source>
        <dbReference type="PROSITE-ProRule" id="PRU10112"/>
    </source>
</evidence>
<feature type="active site" evidence="10 12">
    <location>
        <position position="545"/>
    </location>
</feature>
<dbReference type="PRINTS" id="PR00150">
    <property type="entry name" value="PEPCARBXLASE"/>
</dbReference>
<dbReference type="Pfam" id="PF00311">
    <property type="entry name" value="PEPcase"/>
    <property type="match status" value="1"/>
</dbReference>
<dbReference type="EC" id="4.1.1.31" evidence="4 10"/>
<dbReference type="GO" id="GO:0006107">
    <property type="term" value="P:oxaloacetate metabolic process"/>
    <property type="evidence" value="ECO:0007669"/>
    <property type="project" value="UniProtKB-UniRule"/>
</dbReference>
<dbReference type="NCBIfam" id="NF000584">
    <property type="entry name" value="PRK00009.1"/>
    <property type="match status" value="1"/>
</dbReference>
<dbReference type="PROSITE" id="PS00393">
    <property type="entry name" value="PEPCASE_2"/>
    <property type="match status" value="1"/>
</dbReference>
<dbReference type="SUPFAM" id="SSF51621">
    <property type="entry name" value="Phosphoenolpyruvate/pyruvate domain"/>
    <property type="match status" value="1"/>
</dbReference>
<comment type="catalytic activity">
    <reaction evidence="9 10">
        <text>oxaloacetate + phosphate = phosphoenolpyruvate + hydrogencarbonate</text>
        <dbReference type="Rhea" id="RHEA:28370"/>
        <dbReference type="ChEBI" id="CHEBI:16452"/>
        <dbReference type="ChEBI" id="CHEBI:17544"/>
        <dbReference type="ChEBI" id="CHEBI:43474"/>
        <dbReference type="ChEBI" id="CHEBI:58702"/>
        <dbReference type="EC" id="4.1.1.31"/>
    </reaction>
</comment>